<feature type="coiled-coil region" evidence="1">
    <location>
        <begin position="213"/>
        <end position="240"/>
    </location>
</feature>
<protein>
    <submittedName>
        <fullName evidence="3">Uncharacterized protein</fullName>
    </submittedName>
</protein>
<gene>
    <name evidence="3" type="ORF">J1C55_07805</name>
</gene>
<dbReference type="Proteomes" id="UP000778797">
    <property type="component" value="Unassembled WGS sequence"/>
</dbReference>
<evidence type="ECO:0000256" key="2">
    <source>
        <dbReference type="SAM" id="Phobius"/>
    </source>
</evidence>
<organism evidence="3 4">
    <name type="scientific">Winogradskyella immobilis</name>
    <dbReference type="NCBI Taxonomy" id="2816852"/>
    <lineage>
        <taxon>Bacteria</taxon>
        <taxon>Pseudomonadati</taxon>
        <taxon>Bacteroidota</taxon>
        <taxon>Flavobacteriia</taxon>
        <taxon>Flavobacteriales</taxon>
        <taxon>Flavobacteriaceae</taxon>
        <taxon>Winogradskyella</taxon>
    </lineage>
</organism>
<dbReference type="InterPro" id="IPR045749">
    <property type="entry name" value="DUF6090"/>
</dbReference>
<evidence type="ECO:0000256" key="1">
    <source>
        <dbReference type="SAM" id="Coils"/>
    </source>
</evidence>
<dbReference type="Pfam" id="PF19578">
    <property type="entry name" value="DUF6090"/>
    <property type="match status" value="1"/>
</dbReference>
<dbReference type="RefSeq" id="WP_227476932.1">
    <property type="nucleotide sequence ID" value="NZ_JAFMPT010000008.1"/>
</dbReference>
<accession>A0ABS8EMQ4</accession>
<proteinExistence type="predicted"/>
<evidence type="ECO:0000313" key="3">
    <source>
        <dbReference type="EMBL" id="MCC1484486.1"/>
    </source>
</evidence>
<reference evidence="4" key="2">
    <citation type="submission" date="2023-07" db="EMBL/GenBank/DDBJ databases">
        <title>Genome of Winogradskyella sp. E313.</title>
        <authorList>
            <person name="Zhou Y."/>
        </authorList>
    </citation>
    <scope>NUCLEOTIDE SEQUENCE [LARGE SCALE GENOMIC DNA]</scope>
    <source>
        <strain evidence="4">E313</strain>
    </source>
</reference>
<keyword evidence="2" id="KW-1133">Transmembrane helix</keyword>
<name>A0ABS8EMQ4_9FLAO</name>
<keyword evidence="1" id="KW-0175">Coiled coil</keyword>
<dbReference type="EMBL" id="JAFMPT010000008">
    <property type="protein sequence ID" value="MCC1484486.1"/>
    <property type="molecule type" value="Genomic_DNA"/>
</dbReference>
<keyword evidence="4" id="KW-1185">Reference proteome</keyword>
<feature type="transmembrane region" description="Helical" evidence="2">
    <location>
        <begin position="21"/>
        <end position="42"/>
    </location>
</feature>
<keyword evidence="2" id="KW-0472">Membrane</keyword>
<reference evidence="4" key="1">
    <citation type="submission" date="2021-03" db="EMBL/GenBank/DDBJ databases">
        <title>Genome of Cognatishimia sp. F0-27.</title>
        <authorList>
            <person name="Ping X."/>
        </authorList>
    </citation>
    <scope>NUCLEOTIDE SEQUENCE [LARGE SCALE GENOMIC DNA]</scope>
    <source>
        <strain evidence="4">E313</strain>
    </source>
</reference>
<evidence type="ECO:0000313" key="4">
    <source>
        <dbReference type="Proteomes" id="UP000778797"/>
    </source>
</evidence>
<sequence length="241" mass="28185">MIKFFRKIRQTMIKENKFSKYLLYAIGEIILVVIGILIALQINNNNEHKQQKQLERSLLLEMKENLALDLSDIRSNIDADTKTLRSNEIVLTQLENKLPFHDSLRPHYGQLSNGTVLVKNSSAYENLKTFGVNLISNDELRRKITNLYTARYDYLDGLNNRISNEFLLGQFRPMLFKALKSKSVLVDAAPYNLEELYTNNSFLEVLKFEIFLKHELIALYKQIEKEIIEIQELIDKELKND</sequence>
<keyword evidence="2" id="KW-0812">Transmembrane</keyword>
<comment type="caution">
    <text evidence="3">The sequence shown here is derived from an EMBL/GenBank/DDBJ whole genome shotgun (WGS) entry which is preliminary data.</text>
</comment>